<evidence type="ECO:0000256" key="4">
    <source>
        <dbReference type="ARBA" id="ARBA00022840"/>
    </source>
</evidence>
<dbReference type="PROSITE" id="PS50011">
    <property type="entry name" value="PROTEIN_KINASE_DOM"/>
    <property type="match status" value="1"/>
</dbReference>
<dbReference type="PANTHER" id="PTHR43289">
    <property type="entry name" value="MITOGEN-ACTIVATED PROTEIN KINASE KINASE KINASE 20-RELATED"/>
    <property type="match status" value="1"/>
</dbReference>
<organism evidence="9 10">
    <name type="scientific">Kitasatospora arboriphila</name>
    <dbReference type="NCBI Taxonomy" id="258052"/>
    <lineage>
        <taxon>Bacteria</taxon>
        <taxon>Bacillati</taxon>
        <taxon>Actinomycetota</taxon>
        <taxon>Actinomycetes</taxon>
        <taxon>Kitasatosporales</taxon>
        <taxon>Streptomycetaceae</taxon>
        <taxon>Kitasatospora</taxon>
    </lineage>
</organism>
<dbReference type="PANTHER" id="PTHR43289:SF34">
    <property type="entry name" value="SERINE_THREONINE-PROTEIN KINASE YBDM-RELATED"/>
    <property type="match status" value="1"/>
</dbReference>
<dbReference type="SMART" id="SM00220">
    <property type="entry name" value="S_TKc"/>
    <property type="match status" value="1"/>
</dbReference>
<keyword evidence="7" id="KW-1133">Transmembrane helix</keyword>
<accession>A0ABP4EIV7</accession>
<reference evidence="10" key="1">
    <citation type="journal article" date="2019" name="Int. J. Syst. Evol. Microbiol.">
        <title>The Global Catalogue of Microorganisms (GCM) 10K type strain sequencing project: providing services to taxonomists for standard genome sequencing and annotation.</title>
        <authorList>
            <consortium name="The Broad Institute Genomics Platform"/>
            <consortium name="The Broad Institute Genome Sequencing Center for Infectious Disease"/>
            <person name="Wu L."/>
            <person name="Ma J."/>
        </authorList>
    </citation>
    <scope>NUCLEOTIDE SEQUENCE [LARGE SCALE GENOMIC DNA]</scope>
    <source>
        <strain evidence="10">JCM 13002</strain>
    </source>
</reference>
<dbReference type="EMBL" id="BAAALD010000082">
    <property type="protein sequence ID" value="GAA1111440.1"/>
    <property type="molecule type" value="Genomic_DNA"/>
</dbReference>
<evidence type="ECO:0000256" key="7">
    <source>
        <dbReference type="SAM" id="Phobius"/>
    </source>
</evidence>
<evidence type="ECO:0000313" key="9">
    <source>
        <dbReference type="EMBL" id="GAA1111440.1"/>
    </source>
</evidence>
<name>A0ABP4EIV7_9ACTN</name>
<evidence type="ECO:0000256" key="3">
    <source>
        <dbReference type="ARBA" id="ARBA00022777"/>
    </source>
</evidence>
<feature type="binding site" evidence="5">
    <location>
        <position position="43"/>
    </location>
    <ligand>
        <name>ATP</name>
        <dbReference type="ChEBI" id="CHEBI:30616"/>
    </ligand>
</feature>
<dbReference type="InterPro" id="IPR011009">
    <property type="entry name" value="Kinase-like_dom_sf"/>
</dbReference>
<feature type="transmembrane region" description="Helical" evidence="7">
    <location>
        <begin position="550"/>
        <end position="568"/>
    </location>
</feature>
<keyword evidence="1" id="KW-0808">Transferase</keyword>
<keyword evidence="7" id="KW-0812">Transmembrane</keyword>
<evidence type="ECO:0000313" key="10">
    <source>
        <dbReference type="Proteomes" id="UP001499987"/>
    </source>
</evidence>
<feature type="domain" description="Protein kinase" evidence="8">
    <location>
        <begin position="15"/>
        <end position="263"/>
    </location>
</feature>
<dbReference type="SUPFAM" id="SSF56112">
    <property type="entry name" value="Protein kinase-like (PK-like)"/>
    <property type="match status" value="1"/>
</dbReference>
<dbReference type="Proteomes" id="UP001499987">
    <property type="component" value="Unassembled WGS sequence"/>
</dbReference>
<evidence type="ECO:0000256" key="2">
    <source>
        <dbReference type="ARBA" id="ARBA00022741"/>
    </source>
</evidence>
<sequence>MDRLGRDDPLSVGPYRLTRRLGAGGMGRVYLGHTPGGYPVAVKVAHRHIAVDHRFRFRFRREIDAALRVSGLYTARVVEADPEAELPWMATEYIEGPTLDQRLARGHLDPTELGRLGSALAEALTAIHKCKLVHRDLKPSNIIMAANGPRVIDFGIAHAMDAVRTTTLGRTLGTRGYIAPEQSSGVVRPASDIYALGMVLVHAAGGDPFDQGGRGMRRPYHEPDLTALPAAMRPFVGRCLDPRPERRPQPSELIRAFSPDPAVPRQWPAVATWAPPGPPADRDERSETAPAAAPHAPPPPPLPAWPDAPTQTAPPPARPEPDGASGAGARPLPGPISAVEFRMSRLRRLQVATESLAILLLPPVLLAAAGSATVWTFTAGAASLLFALHRQAVVTVLRLTADGAHSTTGMVLRSAQHIHWRRVASVGYADRGSGRLRFLPLGDAAGTGLRGAASGTFISLPDLPPAVTPACDDTGPTAELLRTAVAGFAPGVPFLTSHRHVDGARRPDRVPVDATLFETSLRRRLGWILLLAAMCAGHATAVATDHPPKPVIGVIIGVYAATAWLGPGRTRAVAFSGRGIHVRWRRWYGPTASALISWSDIDRAEVPDSDGRARVRVRLKHHAEHLLRAPGGRVRPAIRVLRRPPRVGGRTAGARRAAYREAIAAHTPQAAAPAEPVR</sequence>
<evidence type="ECO:0000259" key="8">
    <source>
        <dbReference type="PROSITE" id="PS50011"/>
    </source>
</evidence>
<dbReference type="CDD" id="cd14014">
    <property type="entry name" value="STKc_PknB_like"/>
    <property type="match status" value="1"/>
</dbReference>
<feature type="transmembrane region" description="Helical" evidence="7">
    <location>
        <begin position="364"/>
        <end position="388"/>
    </location>
</feature>
<dbReference type="PROSITE" id="PS00107">
    <property type="entry name" value="PROTEIN_KINASE_ATP"/>
    <property type="match status" value="1"/>
</dbReference>
<evidence type="ECO:0000256" key="5">
    <source>
        <dbReference type="PROSITE-ProRule" id="PRU10141"/>
    </source>
</evidence>
<proteinExistence type="predicted"/>
<keyword evidence="7" id="KW-0472">Membrane</keyword>
<evidence type="ECO:0000256" key="6">
    <source>
        <dbReference type="SAM" id="MobiDB-lite"/>
    </source>
</evidence>
<gene>
    <name evidence="9" type="ORF">GCM10009663_60890</name>
</gene>
<feature type="compositionally biased region" description="Pro residues" evidence="6">
    <location>
        <begin position="295"/>
        <end position="318"/>
    </location>
</feature>
<dbReference type="InterPro" id="IPR008271">
    <property type="entry name" value="Ser/Thr_kinase_AS"/>
</dbReference>
<evidence type="ECO:0000256" key="1">
    <source>
        <dbReference type="ARBA" id="ARBA00022679"/>
    </source>
</evidence>
<keyword evidence="2 5" id="KW-0547">Nucleotide-binding</keyword>
<keyword evidence="10" id="KW-1185">Reference proteome</keyword>
<keyword evidence="4 5" id="KW-0067">ATP-binding</keyword>
<keyword evidence="3" id="KW-0418">Kinase</keyword>
<comment type="caution">
    <text evidence="9">The sequence shown here is derived from an EMBL/GenBank/DDBJ whole genome shotgun (WGS) entry which is preliminary data.</text>
</comment>
<protein>
    <recommendedName>
        <fullName evidence="8">Protein kinase domain-containing protein</fullName>
    </recommendedName>
</protein>
<dbReference type="InterPro" id="IPR017441">
    <property type="entry name" value="Protein_kinase_ATP_BS"/>
</dbReference>
<dbReference type="Pfam" id="PF00069">
    <property type="entry name" value="Pkinase"/>
    <property type="match status" value="1"/>
</dbReference>
<dbReference type="RefSeq" id="WP_344626912.1">
    <property type="nucleotide sequence ID" value="NZ_BAAALD010000082.1"/>
</dbReference>
<feature type="region of interest" description="Disordered" evidence="6">
    <location>
        <begin position="268"/>
        <end position="333"/>
    </location>
</feature>
<dbReference type="PROSITE" id="PS00108">
    <property type="entry name" value="PROTEIN_KINASE_ST"/>
    <property type="match status" value="1"/>
</dbReference>
<dbReference type="InterPro" id="IPR000719">
    <property type="entry name" value="Prot_kinase_dom"/>
</dbReference>
<dbReference type="Gene3D" id="3.30.200.20">
    <property type="entry name" value="Phosphorylase Kinase, domain 1"/>
    <property type="match status" value="1"/>
</dbReference>
<dbReference type="Gene3D" id="1.10.510.10">
    <property type="entry name" value="Transferase(Phosphotransferase) domain 1"/>
    <property type="match status" value="1"/>
</dbReference>
<feature type="transmembrane region" description="Helical" evidence="7">
    <location>
        <begin position="525"/>
        <end position="544"/>
    </location>
</feature>